<comment type="caution">
    <text evidence="1">The sequence shown here is derived from an EMBL/GenBank/DDBJ whole genome shotgun (WGS) entry which is preliminary data.</text>
</comment>
<gene>
    <name evidence="1" type="ORF">H4W29_005337</name>
</gene>
<proteinExistence type="predicted"/>
<dbReference type="InterPro" id="IPR052896">
    <property type="entry name" value="GGT-like_enzyme"/>
</dbReference>
<dbReference type="Gene3D" id="3.60.20.40">
    <property type="match status" value="1"/>
</dbReference>
<reference evidence="1 2" key="1">
    <citation type="submission" date="2020-10" db="EMBL/GenBank/DDBJ databases">
        <title>Sequencing the genomes of 1000 actinobacteria strains.</title>
        <authorList>
            <person name="Klenk H.-P."/>
        </authorList>
    </citation>
    <scope>NUCLEOTIDE SEQUENCE [LARGE SCALE GENOMIC DNA]</scope>
    <source>
        <strain evidence="1 2">DSM 7307</strain>
    </source>
</reference>
<sequence>MSSPATQTIRADTSSRGAAIVAPHWLASQAGAKVLRRGGNAIEALVAAGAALAVTYPHFCGLGGDAVWLVADETGKAQTFLGIGQAAGAVPDGDIPLRGAASTLTTACLVDSWEKVLAHSAAEWSGSESLSTLLDDAIALANDGFEVSRSQAFWHAFRNGELDSWPGFAGLFRSSGTQRQPALGKTLDAIARHGAREFYEGALARRIVAGLAQAGSPLSANDLAATQTDIAAPIRQRYRDTILLAPPPPTQGITTLGIMGVLNHQSMTDFPPDSADFYHRLVEAVKQAFLDRHTIADPRYGFNVSSELLDPARLAAKAAAIVPGRALPWPQPYRHGDTALLAAVDEKGRCASLLQSLYFDWGSGVVVGDTGILWQNRGAAFSTDPASPNVIRAGKRPFYTLNPGLALKNGRSHLIYGTQGADGQPQTLSLLLSLLIDHGLDPATALSRPRFLLGRTFSDSRDTLKIEENAGLETVSALAAMGHEISTIDSFSPLGGQAGVIRIGQDGTIDGAHDPRSDGGAILL</sequence>
<dbReference type="GO" id="GO:0036374">
    <property type="term" value="F:glutathione hydrolase activity"/>
    <property type="evidence" value="ECO:0007669"/>
    <property type="project" value="UniProtKB-EC"/>
</dbReference>
<dbReference type="InterPro" id="IPR043138">
    <property type="entry name" value="GGT_lsub"/>
</dbReference>
<dbReference type="PANTHER" id="PTHR43881">
    <property type="entry name" value="GAMMA-GLUTAMYLTRANSPEPTIDASE (AFU_ORTHOLOGUE AFUA_4G13580)"/>
    <property type="match status" value="1"/>
</dbReference>
<dbReference type="SUPFAM" id="SSF56235">
    <property type="entry name" value="N-terminal nucleophile aminohydrolases (Ntn hydrolases)"/>
    <property type="match status" value="1"/>
</dbReference>
<organism evidence="1 2">
    <name type="scientific">Rhizobium viscosum</name>
    <name type="common">Arthrobacter viscosus</name>
    <dbReference type="NCBI Taxonomy" id="1673"/>
    <lineage>
        <taxon>Bacteria</taxon>
        <taxon>Pseudomonadati</taxon>
        <taxon>Pseudomonadota</taxon>
        <taxon>Alphaproteobacteria</taxon>
        <taxon>Hyphomicrobiales</taxon>
        <taxon>Rhizobiaceae</taxon>
        <taxon>Rhizobium/Agrobacterium group</taxon>
        <taxon>Rhizobium</taxon>
    </lineage>
</organism>
<dbReference type="PRINTS" id="PR01210">
    <property type="entry name" value="GGTRANSPTASE"/>
</dbReference>
<keyword evidence="1" id="KW-0808">Transferase</keyword>
<dbReference type="Pfam" id="PF01019">
    <property type="entry name" value="G_glu_transpept"/>
    <property type="match status" value="1"/>
</dbReference>
<dbReference type="EMBL" id="JADBEC010000002">
    <property type="protein sequence ID" value="MBE1508092.1"/>
    <property type="molecule type" value="Genomic_DNA"/>
</dbReference>
<protein>
    <submittedName>
        <fullName evidence="1">Gamma-glutamyltranspeptidase/glutathione hydrolase</fullName>
        <ecNumber evidence="1">2.3.2.2</ecNumber>
        <ecNumber evidence="1">3.4.19.13</ecNumber>
    </submittedName>
</protein>
<evidence type="ECO:0000313" key="2">
    <source>
        <dbReference type="Proteomes" id="UP000620262"/>
    </source>
</evidence>
<keyword evidence="2" id="KW-1185">Reference proteome</keyword>
<dbReference type="PANTHER" id="PTHR43881:SF5">
    <property type="entry name" value="GAMMA-GLUTAMYLTRANSPEPTIDASE"/>
    <property type="match status" value="1"/>
</dbReference>
<accession>A0ABR9IXZ4</accession>
<dbReference type="EC" id="3.4.19.13" evidence="1"/>
<keyword evidence="1" id="KW-0378">Hydrolase</keyword>
<evidence type="ECO:0000313" key="1">
    <source>
        <dbReference type="EMBL" id="MBE1508092.1"/>
    </source>
</evidence>
<keyword evidence="1" id="KW-0012">Acyltransferase</keyword>
<dbReference type="RefSeq" id="WP_192731752.1">
    <property type="nucleotide sequence ID" value="NZ_BAAAVL010000002.1"/>
</dbReference>
<dbReference type="GO" id="GO:0103068">
    <property type="term" value="F:leukotriene C4 gamma-glutamyl transferase activity"/>
    <property type="evidence" value="ECO:0007669"/>
    <property type="project" value="UniProtKB-EC"/>
</dbReference>
<dbReference type="Proteomes" id="UP000620262">
    <property type="component" value="Unassembled WGS sequence"/>
</dbReference>
<dbReference type="InterPro" id="IPR043137">
    <property type="entry name" value="GGT_ssub_C"/>
</dbReference>
<dbReference type="InterPro" id="IPR029055">
    <property type="entry name" value="Ntn_hydrolases_N"/>
</dbReference>
<dbReference type="Gene3D" id="1.10.246.130">
    <property type="match status" value="1"/>
</dbReference>
<name>A0ABR9IXZ4_RHIVS</name>
<dbReference type="EC" id="2.3.2.2" evidence="1"/>